<evidence type="ECO:0000256" key="1">
    <source>
        <dbReference type="ARBA" id="ARBA00022723"/>
    </source>
</evidence>
<evidence type="ECO:0000313" key="4">
    <source>
        <dbReference type="EMBL" id="KKN44001.1"/>
    </source>
</evidence>
<dbReference type="Gene3D" id="3.40.720.10">
    <property type="entry name" value="Alkaline Phosphatase, subunit A"/>
    <property type="match status" value="1"/>
</dbReference>
<dbReference type="GO" id="GO:0005737">
    <property type="term" value="C:cytoplasm"/>
    <property type="evidence" value="ECO:0007669"/>
    <property type="project" value="TreeGrafter"/>
</dbReference>
<feature type="domain" description="Sulfatase N-terminal" evidence="3">
    <location>
        <begin position="9"/>
        <end position="418"/>
    </location>
</feature>
<dbReference type="SUPFAM" id="SSF53649">
    <property type="entry name" value="Alkaline phosphatase-like"/>
    <property type="match status" value="1"/>
</dbReference>
<dbReference type="GO" id="GO:0046872">
    <property type="term" value="F:metal ion binding"/>
    <property type="evidence" value="ECO:0007669"/>
    <property type="project" value="UniProtKB-KW"/>
</dbReference>
<keyword evidence="2" id="KW-0378">Hydrolase</keyword>
<gene>
    <name evidence="4" type="ORF">LCGC14_0697620</name>
</gene>
<organism evidence="4">
    <name type="scientific">marine sediment metagenome</name>
    <dbReference type="NCBI Taxonomy" id="412755"/>
    <lineage>
        <taxon>unclassified sequences</taxon>
        <taxon>metagenomes</taxon>
        <taxon>ecological metagenomes</taxon>
    </lineage>
</organism>
<name>A0A0F9T4N0_9ZZZZ</name>
<reference evidence="4" key="1">
    <citation type="journal article" date="2015" name="Nature">
        <title>Complex archaea that bridge the gap between prokaryotes and eukaryotes.</title>
        <authorList>
            <person name="Spang A."/>
            <person name="Saw J.H."/>
            <person name="Jorgensen S.L."/>
            <person name="Zaremba-Niedzwiedzka K."/>
            <person name="Martijn J."/>
            <person name="Lind A.E."/>
            <person name="van Eijk R."/>
            <person name="Schleper C."/>
            <person name="Guy L."/>
            <person name="Ettema T.J."/>
        </authorList>
    </citation>
    <scope>NUCLEOTIDE SEQUENCE</scope>
</reference>
<dbReference type="InterPro" id="IPR017850">
    <property type="entry name" value="Alkaline_phosphatase_core_sf"/>
</dbReference>
<evidence type="ECO:0000259" key="3">
    <source>
        <dbReference type="Pfam" id="PF00884"/>
    </source>
</evidence>
<dbReference type="AlphaFoldDB" id="A0A0F9T4N0"/>
<dbReference type="PANTHER" id="PTHR45953">
    <property type="entry name" value="IDURONATE 2-SULFATASE"/>
    <property type="match status" value="1"/>
</dbReference>
<proteinExistence type="predicted"/>
<dbReference type="PANTHER" id="PTHR45953:SF1">
    <property type="entry name" value="IDURONATE 2-SULFATASE"/>
    <property type="match status" value="1"/>
</dbReference>
<keyword evidence="1" id="KW-0479">Metal-binding</keyword>
<protein>
    <recommendedName>
        <fullName evidence="3">Sulfatase N-terminal domain-containing protein</fullName>
    </recommendedName>
</protein>
<comment type="caution">
    <text evidence="4">The sequence shown here is derived from an EMBL/GenBank/DDBJ whole genome shotgun (WGS) entry which is preliminary data.</text>
</comment>
<sequence>MLKISKKLNILFIFTDQQRADHLSCYNNNNILKTPHIDSIAREGIKFSNFYCTNPICMPNRSTIFTGQFPSVHGVTTNGRNLPQSTKTFVDILLDSGSFHTASFGKIHLNYFGATSGIYNNPIESQEYAHPRLYPKLEKNSPYFGLEELKIISGHATFCGHPDYINWVKSKIKQDESLAKPLRIRSSDPDSMIQTKLNICFDTSNPLVKLQVLEHKIPEELYSTTFVKETTIDFLKRFSEGKYSKPNFFTFCSFPDPHHSFSPPGKYFNMYKPEDITLPRTFNDTHENSSQFNQKHFNETLDTEGTVKNIFPIPKNLTEEEAKTVIAKSFGMEKMIDDAIGEILNALEDFGLSDNTVVIFTTDHGDLGGDHRFFFKGPFLYQGLIRIPFLIKVPNGLKGQISESLVSSIDIPETILELEGFSIPNSMQGKSMIPILNNP</sequence>
<feature type="non-terminal residue" evidence="4">
    <location>
        <position position="439"/>
    </location>
</feature>
<dbReference type="Pfam" id="PF00884">
    <property type="entry name" value="Sulfatase"/>
    <property type="match status" value="1"/>
</dbReference>
<dbReference type="GO" id="GO:0008484">
    <property type="term" value="F:sulfuric ester hydrolase activity"/>
    <property type="evidence" value="ECO:0007669"/>
    <property type="project" value="TreeGrafter"/>
</dbReference>
<dbReference type="EMBL" id="LAZR01001476">
    <property type="protein sequence ID" value="KKN44001.1"/>
    <property type="molecule type" value="Genomic_DNA"/>
</dbReference>
<accession>A0A0F9T4N0</accession>
<dbReference type="InterPro" id="IPR000917">
    <property type="entry name" value="Sulfatase_N"/>
</dbReference>
<evidence type="ECO:0000256" key="2">
    <source>
        <dbReference type="ARBA" id="ARBA00022801"/>
    </source>
</evidence>